<keyword evidence="1" id="KW-0175">Coiled coil</keyword>
<proteinExistence type="predicted"/>
<keyword evidence="2" id="KW-1133">Transmembrane helix</keyword>
<evidence type="ECO:0000313" key="4">
    <source>
        <dbReference type="Proteomes" id="UP000317023"/>
    </source>
</evidence>
<evidence type="ECO:0000256" key="2">
    <source>
        <dbReference type="SAM" id="Phobius"/>
    </source>
</evidence>
<evidence type="ECO:0000256" key="1">
    <source>
        <dbReference type="SAM" id="Coils"/>
    </source>
</evidence>
<feature type="transmembrane region" description="Helical" evidence="2">
    <location>
        <begin position="158"/>
        <end position="185"/>
    </location>
</feature>
<feature type="transmembrane region" description="Helical" evidence="2">
    <location>
        <begin position="101"/>
        <end position="119"/>
    </location>
</feature>
<name>A0A546Y7S0_AGRTU</name>
<keyword evidence="2" id="KW-0812">Transmembrane</keyword>
<comment type="caution">
    <text evidence="3">The sequence shown here is derived from an EMBL/GenBank/DDBJ whole genome shotgun (WGS) entry which is preliminary data.</text>
</comment>
<protein>
    <submittedName>
        <fullName evidence="3">Uncharacterized protein</fullName>
    </submittedName>
</protein>
<organism evidence="3 4">
    <name type="scientific">Agrobacterium tumefaciens</name>
    <dbReference type="NCBI Taxonomy" id="358"/>
    <lineage>
        <taxon>Bacteria</taxon>
        <taxon>Pseudomonadati</taxon>
        <taxon>Pseudomonadota</taxon>
        <taxon>Alphaproteobacteria</taxon>
        <taxon>Hyphomicrobiales</taxon>
        <taxon>Rhizobiaceae</taxon>
        <taxon>Rhizobium/Agrobacterium group</taxon>
        <taxon>Agrobacterium</taxon>
        <taxon>Agrobacterium tumefaciens complex</taxon>
    </lineage>
</organism>
<dbReference type="AlphaFoldDB" id="A0A546Y7S0"/>
<dbReference type="Proteomes" id="UP000317023">
    <property type="component" value="Unassembled WGS sequence"/>
</dbReference>
<gene>
    <name evidence="3" type="ORF">EXN61_03635</name>
</gene>
<reference evidence="3 4" key="1">
    <citation type="journal article" date="2019" name="Appl. Microbiol. Biotechnol.">
        <title>Differential efficiency of wild type rhizogenic strains for rol gene transformation of plants.</title>
        <authorList>
            <person name="Desmet S."/>
            <person name="De Keyser E."/>
            <person name="Van Vaerenbergh J."/>
            <person name="Baeyen S."/>
            <person name="Van Huylenbroeck J."/>
            <person name="Geelen D."/>
            <person name="Dhooghe E."/>
        </authorList>
    </citation>
    <scope>NUCLEOTIDE SEQUENCE [LARGE SCALE GENOMIC DNA]</scope>
    <source>
        <strain evidence="3 4">MAFF210266</strain>
    </source>
</reference>
<dbReference type="EMBL" id="SGOE01000001">
    <property type="protein sequence ID" value="TRB09005.1"/>
    <property type="molecule type" value="Genomic_DNA"/>
</dbReference>
<keyword evidence="2" id="KW-0472">Membrane</keyword>
<evidence type="ECO:0000313" key="3">
    <source>
        <dbReference type="EMBL" id="TRB09005.1"/>
    </source>
</evidence>
<accession>A0A546Y7S0</accession>
<sequence>MDADTAKYLFELDDQIERLWRTLESHSTAEEYRRSAQEYLEKANYIENQVQDYRNELAVHVKNLSEESARYVNIVSVIGYAGYFATWGFTKDILGKETTAFVGLAGMLSVGIFVLWEMFNIMLRLKAVGAIGHIFQSGTSVEHFEEMSQKLKRDEAKAIAIFTPVHRIVFTVSSLAAIAGGLAMMHKLYTTL</sequence>
<feature type="transmembrane region" description="Helical" evidence="2">
    <location>
        <begin position="71"/>
        <end position="89"/>
    </location>
</feature>
<feature type="coiled-coil region" evidence="1">
    <location>
        <begin position="29"/>
        <end position="56"/>
    </location>
</feature>
<dbReference type="RefSeq" id="WP_142855437.1">
    <property type="nucleotide sequence ID" value="NZ_SGOE01000001.1"/>
</dbReference>